<name>A0ABQ0Q0A9_9PROT</name>
<proteinExistence type="predicted"/>
<dbReference type="RefSeq" id="WP_061506417.1">
    <property type="nucleotide sequence ID" value="NZ_BAPF01000056.1"/>
</dbReference>
<feature type="region of interest" description="Disordered" evidence="1">
    <location>
        <begin position="1"/>
        <end position="25"/>
    </location>
</feature>
<keyword evidence="3" id="KW-1185">Reference proteome</keyword>
<feature type="compositionally biased region" description="Low complexity" evidence="1">
    <location>
        <begin position="467"/>
        <end position="486"/>
    </location>
</feature>
<protein>
    <submittedName>
        <fullName evidence="2">Uncharacterized protein</fullName>
    </submittedName>
</protein>
<evidence type="ECO:0000256" key="1">
    <source>
        <dbReference type="SAM" id="MobiDB-lite"/>
    </source>
</evidence>
<dbReference type="EMBL" id="BAPF01000056">
    <property type="protein sequence ID" value="GBQ86001.1"/>
    <property type="molecule type" value="Genomic_DNA"/>
</dbReference>
<sequence length="595" mass="63476">MSNGPDRFRARGVGGSHIRKGGGGASPGNGLNILVGIDSYHNLDDQREENRYVIASLLHDVPEWGMKAEFDPNGMPTTKIEVNMPPNGVSERRGIRDLNRPVGGGMPIDEGGIVAFEKCNFTQATQGRLPHVSAGFSRGLATSADLHSGRKIPMFETMTAVLPEKKRRLADGSVVPSRDQSVVSLMPDHAIRITSPNDLGNFLMNLIREDPSRPGHPGVAVIANRTLPADPSQAAQMAANPQTRYGKLMTVFPQNVSPQGAPPKYALPNVQSVMDKLAEDAGLFSAVGSPEWEVYAVPVVHNRLPKSLVFSQQAGRNVRDLSDPYSIYTRTTPESVRPGSEFYLDGNNQAITKQETGFSMTQSMVAYMSVDPTNRGPAMRTYARPMRQTGVGYATPDLVSIHDIVTPFTHEAHRAAVDAVKEKTFEIGRSFTQMRSKARKGQSYGQPQQSQPPAPQQNGWGPGGGAQPQYGQQPPQAGGWGGQPQQAQPPAPQQNGWGPGGGAQPQHSQPQAQGGGWGGQPQQAQPPAPQQNGWGPGGGAQPHHTQPQAQGGGWGGQPQQAQPPAPQHGGWDAPPSQGDGGWEPSDPGWGGEPIL</sequence>
<feature type="region of interest" description="Disordered" evidence="1">
    <location>
        <begin position="434"/>
        <end position="595"/>
    </location>
</feature>
<reference evidence="2" key="1">
    <citation type="submission" date="2013-04" db="EMBL/GenBank/DDBJ databases">
        <title>The genome sequencing project of 58 acetic acid bacteria.</title>
        <authorList>
            <person name="Okamoto-Kainuma A."/>
            <person name="Ishikawa M."/>
            <person name="Umino S."/>
            <person name="Koizumi Y."/>
            <person name="Shiwa Y."/>
            <person name="Yoshikawa H."/>
            <person name="Matsutani M."/>
            <person name="Matsushita K."/>
        </authorList>
    </citation>
    <scope>NUCLEOTIDE SEQUENCE</scope>
    <source>
        <strain evidence="2">DSM 14337</strain>
    </source>
</reference>
<dbReference type="GeneID" id="29557885"/>
<evidence type="ECO:0000313" key="3">
    <source>
        <dbReference type="Proteomes" id="UP001065047"/>
    </source>
</evidence>
<evidence type="ECO:0000313" key="2">
    <source>
        <dbReference type="EMBL" id="GBQ86001.1"/>
    </source>
</evidence>
<gene>
    <name evidence="2" type="ORF">AA14337_3217</name>
</gene>
<dbReference type="Proteomes" id="UP001065047">
    <property type="component" value="Unassembled WGS sequence"/>
</dbReference>
<comment type="caution">
    <text evidence="2">The sequence shown here is derived from an EMBL/GenBank/DDBJ whole genome shotgun (WGS) entry which is preliminary data.</text>
</comment>
<organism evidence="2 3">
    <name type="scientific">Acetobacter malorum DSM 14337</name>
    <dbReference type="NCBI Taxonomy" id="1307910"/>
    <lineage>
        <taxon>Bacteria</taxon>
        <taxon>Pseudomonadati</taxon>
        <taxon>Pseudomonadota</taxon>
        <taxon>Alphaproteobacteria</taxon>
        <taxon>Acetobacterales</taxon>
        <taxon>Acetobacteraceae</taxon>
        <taxon>Acetobacter</taxon>
    </lineage>
</organism>
<accession>A0ABQ0Q0A9</accession>